<reference evidence="1" key="2">
    <citation type="submission" date="2023-02" db="EMBL/GenBank/DDBJ databases">
        <authorList>
            <consortium name="DOE Joint Genome Institute"/>
            <person name="Mondo S.J."/>
            <person name="Chang Y."/>
            <person name="Wang Y."/>
            <person name="Ahrendt S."/>
            <person name="Andreopoulos W."/>
            <person name="Barry K."/>
            <person name="Beard J."/>
            <person name="Benny G.L."/>
            <person name="Blankenship S."/>
            <person name="Bonito G."/>
            <person name="Cuomo C."/>
            <person name="Desiro A."/>
            <person name="Gervers K.A."/>
            <person name="Hundley H."/>
            <person name="Kuo A."/>
            <person name="LaButti K."/>
            <person name="Lang B.F."/>
            <person name="Lipzen A."/>
            <person name="O'Donnell K."/>
            <person name="Pangilinan J."/>
            <person name="Reynolds N."/>
            <person name="Sandor L."/>
            <person name="Smith M.W."/>
            <person name="Tsang A."/>
            <person name="Grigoriev I.V."/>
            <person name="Stajich J.E."/>
            <person name="Spatafora J.W."/>
        </authorList>
    </citation>
    <scope>NUCLEOTIDE SEQUENCE</scope>
    <source>
        <strain evidence="1">RSA 2281</strain>
    </source>
</reference>
<reference evidence="1" key="1">
    <citation type="journal article" date="2022" name="IScience">
        <title>Evolution of zygomycete secretomes and the origins of terrestrial fungal ecologies.</title>
        <authorList>
            <person name="Chang Y."/>
            <person name="Wang Y."/>
            <person name="Mondo S."/>
            <person name="Ahrendt S."/>
            <person name="Andreopoulos W."/>
            <person name="Barry K."/>
            <person name="Beard J."/>
            <person name="Benny G.L."/>
            <person name="Blankenship S."/>
            <person name="Bonito G."/>
            <person name="Cuomo C."/>
            <person name="Desiro A."/>
            <person name="Gervers K.A."/>
            <person name="Hundley H."/>
            <person name="Kuo A."/>
            <person name="LaButti K."/>
            <person name="Lang B.F."/>
            <person name="Lipzen A."/>
            <person name="O'Donnell K."/>
            <person name="Pangilinan J."/>
            <person name="Reynolds N."/>
            <person name="Sandor L."/>
            <person name="Smith M.E."/>
            <person name="Tsang A."/>
            <person name="Grigoriev I.V."/>
            <person name="Stajich J.E."/>
            <person name="Spatafora J.W."/>
        </authorList>
    </citation>
    <scope>NUCLEOTIDE SEQUENCE</scope>
    <source>
        <strain evidence="1">RSA 2281</strain>
    </source>
</reference>
<proteinExistence type="predicted"/>
<accession>A0AAD5K1C5</accession>
<dbReference type="EMBL" id="JAIXMP010000035">
    <property type="protein sequence ID" value="KAI9249459.1"/>
    <property type="molecule type" value="Genomic_DNA"/>
</dbReference>
<comment type="caution">
    <text evidence="1">The sequence shown here is derived from an EMBL/GenBank/DDBJ whole genome shotgun (WGS) entry which is preliminary data.</text>
</comment>
<evidence type="ECO:0000313" key="1">
    <source>
        <dbReference type="EMBL" id="KAI9249459.1"/>
    </source>
</evidence>
<organism evidence="1 2">
    <name type="scientific">Phascolomyces articulosus</name>
    <dbReference type="NCBI Taxonomy" id="60185"/>
    <lineage>
        <taxon>Eukaryota</taxon>
        <taxon>Fungi</taxon>
        <taxon>Fungi incertae sedis</taxon>
        <taxon>Mucoromycota</taxon>
        <taxon>Mucoromycotina</taxon>
        <taxon>Mucoromycetes</taxon>
        <taxon>Mucorales</taxon>
        <taxon>Lichtheimiaceae</taxon>
        <taxon>Phascolomyces</taxon>
    </lineage>
</organism>
<gene>
    <name evidence="1" type="ORF">BDA99DRAFT_542159</name>
</gene>
<evidence type="ECO:0000313" key="2">
    <source>
        <dbReference type="Proteomes" id="UP001209540"/>
    </source>
</evidence>
<keyword evidence="2" id="KW-1185">Reference proteome</keyword>
<sequence>MDSNSCYIKNTDMKLKNLNALNENVEVIGILKVAEIWVNSRYSSRMLRCPVALLPIAVMHIDTTIMCILKRNASSINSQLHTDYEVLSDEKSPHKTNPGNQ</sequence>
<dbReference type="AlphaFoldDB" id="A0AAD5K1C5"/>
<dbReference type="Proteomes" id="UP001209540">
    <property type="component" value="Unassembled WGS sequence"/>
</dbReference>
<protein>
    <submittedName>
        <fullName evidence="1">Uncharacterized protein</fullName>
    </submittedName>
</protein>
<name>A0AAD5K1C5_9FUNG</name>